<evidence type="ECO:0000259" key="2">
    <source>
        <dbReference type="PROSITE" id="PS51186"/>
    </source>
</evidence>
<dbReference type="Proteomes" id="UP000652427">
    <property type="component" value="Unassembled WGS sequence"/>
</dbReference>
<dbReference type="RefSeq" id="WP_176278265.1">
    <property type="nucleotide sequence ID" value="NZ_JABWMH010000001.1"/>
</dbReference>
<dbReference type="Gene3D" id="3.40.630.30">
    <property type="match status" value="1"/>
</dbReference>
<evidence type="ECO:0000313" key="3">
    <source>
        <dbReference type="EMBL" id="NVD26740.1"/>
    </source>
</evidence>
<keyword evidence="4" id="KW-1185">Reference proteome</keyword>
<dbReference type="PROSITE" id="PS51186">
    <property type="entry name" value="GNAT"/>
    <property type="match status" value="1"/>
</dbReference>
<dbReference type="SUPFAM" id="SSF55729">
    <property type="entry name" value="Acyl-CoA N-acyltransferases (Nat)"/>
    <property type="match status" value="1"/>
</dbReference>
<comment type="caution">
    <text evidence="3">The sequence shown here is derived from an EMBL/GenBank/DDBJ whole genome shotgun (WGS) entry which is preliminary data.</text>
</comment>
<dbReference type="InterPro" id="IPR016181">
    <property type="entry name" value="Acyl_CoA_acyltransferase"/>
</dbReference>
<dbReference type="Pfam" id="PF00583">
    <property type="entry name" value="Acetyltransf_1"/>
    <property type="match status" value="1"/>
</dbReference>
<dbReference type="EMBL" id="JABWMH010000001">
    <property type="protein sequence ID" value="NVD26740.1"/>
    <property type="molecule type" value="Genomic_DNA"/>
</dbReference>
<keyword evidence="1" id="KW-0808">Transferase</keyword>
<accession>A0ABX2MZ61</accession>
<evidence type="ECO:0000313" key="4">
    <source>
        <dbReference type="Proteomes" id="UP000652427"/>
    </source>
</evidence>
<dbReference type="CDD" id="cd04301">
    <property type="entry name" value="NAT_SF"/>
    <property type="match status" value="1"/>
</dbReference>
<dbReference type="PANTHER" id="PTHR13947:SF37">
    <property type="entry name" value="LD18367P"/>
    <property type="match status" value="1"/>
</dbReference>
<dbReference type="InterPro" id="IPR050769">
    <property type="entry name" value="NAT_camello-type"/>
</dbReference>
<gene>
    <name evidence="3" type="ORF">HUO14_02325</name>
</gene>
<dbReference type="InterPro" id="IPR000182">
    <property type="entry name" value="GNAT_dom"/>
</dbReference>
<proteinExistence type="predicted"/>
<dbReference type="PANTHER" id="PTHR13947">
    <property type="entry name" value="GNAT FAMILY N-ACETYLTRANSFERASE"/>
    <property type="match status" value="1"/>
</dbReference>
<protein>
    <submittedName>
        <fullName evidence="3">GNAT family N-acetyltransferase</fullName>
    </submittedName>
</protein>
<evidence type="ECO:0000256" key="1">
    <source>
        <dbReference type="ARBA" id="ARBA00022679"/>
    </source>
</evidence>
<feature type="domain" description="N-acetyltransferase" evidence="2">
    <location>
        <begin position="3"/>
        <end position="162"/>
    </location>
</feature>
<reference evidence="3 4" key="1">
    <citation type="submission" date="2020-06" db="EMBL/GenBank/DDBJ databases">
        <authorList>
            <person name="Kim S.-J."/>
            <person name="Park S.-J."/>
        </authorList>
    </citation>
    <scope>NUCLEOTIDE SEQUENCE [LARGE SCALE GENOMIC DNA]</scope>
    <source>
        <strain evidence="3 4">SW-151</strain>
    </source>
</reference>
<organism evidence="3 4">
    <name type="scientific">Parasphingorhabdus flavimaris</name>
    <dbReference type="NCBI Taxonomy" id="266812"/>
    <lineage>
        <taxon>Bacteria</taxon>
        <taxon>Pseudomonadati</taxon>
        <taxon>Pseudomonadota</taxon>
        <taxon>Alphaproteobacteria</taxon>
        <taxon>Sphingomonadales</taxon>
        <taxon>Sphingomonadaceae</taxon>
        <taxon>Parasphingorhabdus</taxon>
    </lineage>
</organism>
<sequence>MAITTRLYRPEDRQAFIDLNRDWIEEYFELEDSDREQLEELETSILDKGGQIIVALLHDRVAGTGAILPPHCDPGDGRKWLEIVKMAARKGLRGQGIGRAVIDALIQQARAMDADAVWLETNADLTAAIRLYERSGFRHLGSDDLWPTPYARCNVQMVLELSSAAAAQAGA</sequence>
<name>A0ABX2MZ61_9SPHN</name>